<dbReference type="GO" id="GO:0016620">
    <property type="term" value="F:oxidoreductase activity, acting on the aldehyde or oxo group of donors, NAD or NADP as acceptor"/>
    <property type="evidence" value="ECO:0007669"/>
    <property type="project" value="InterPro"/>
</dbReference>
<evidence type="ECO:0000259" key="1">
    <source>
        <dbReference type="Pfam" id="PF02774"/>
    </source>
</evidence>
<dbReference type="GO" id="GO:0008652">
    <property type="term" value="P:amino acid biosynthetic process"/>
    <property type="evidence" value="ECO:0007669"/>
    <property type="project" value="InterPro"/>
</dbReference>
<protein>
    <recommendedName>
        <fullName evidence="1">Semialdehyde dehydrogenase dimerisation domain-containing protein</fullName>
    </recommendedName>
</protein>
<sequence>SGAGQKAVVELEEQVSAIASGKKVKPMVFSHQIAYNCIPQIDVFLENGYTKEEMKMVNETKKIIEDDSIAITATCVRVPVFRGHSEAVNIETERKITPQEAREILKKIEGVVVVDDISKLKYPLPTKAADSDEIFVGRIREDQSISNGLNMWIVSDNLLKGAALNAVQIGEELINRKI</sequence>
<name>X1Q1M4_9ZZZZ</name>
<dbReference type="GO" id="GO:0046983">
    <property type="term" value="F:protein dimerization activity"/>
    <property type="evidence" value="ECO:0007669"/>
    <property type="project" value="InterPro"/>
</dbReference>
<gene>
    <name evidence="2" type="ORF">S06H3_60970</name>
</gene>
<dbReference type="Pfam" id="PF02774">
    <property type="entry name" value="Semialdhyde_dhC"/>
    <property type="match status" value="1"/>
</dbReference>
<dbReference type="CDD" id="cd18131">
    <property type="entry name" value="ASADH_C_bac_euk_like"/>
    <property type="match status" value="1"/>
</dbReference>
<dbReference type="NCBIfam" id="NF011456">
    <property type="entry name" value="PRK14874.1"/>
    <property type="match status" value="1"/>
</dbReference>
<dbReference type="Gene3D" id="3.30.360.10">
    <property type="entry name" value="Dihydrodipicolinate Reductase, domain 2"/>
    <property type="match status" value="1"/>
</dbReference>
<reference evidence="2" key="1">
    <citation type="journal article" date="2014" name="Front. Microbiol.">
        <title>High frequency of phylogenetically diverse reductive dehalogenase-homologous genes in deep subseafloor sedimentary metagenomes.</title>
        <authorList>
            <person name="Kawai M."/>
            <person name="Futagami T."/>
            <person name="Toyoda A."/>
            <person name="Takaki Y."/>
            <person name="Nishi S."/>
            <person name="Hori S."/>
            <person name="Arai W."/>
            <person name="Tsubouchi T."/>
            <person name="Morono Y."/>
            <person name="Uchiyama I."/>
            <person name="Ito T."/>
            <person name="Fujiyama A."/>
            <person name="Inagaki F."/>
            <person name="Takami H."/>
        </authorList>
    </citation>
    <scope>NUCLEOTIDE SEQUENCE</scope>
    <source>
        <strain evidence="2">Expedition CK06-06</strain>
    </source>
</reference>
<dbReference type="SUPFAM" id="SSF55347">
    <property type="entry name" value="Glyceraldehyde-3-phosphate dehydrogenase-like, C-terminal domain"/>
    <property type="match status" value="1"/>
</dbReference>
<feature type="non-terminal residue" evidence="2">
    <location>
        <position position="178"/>
    </location>
</feature>
<accession>X1Q1M4</accession>
<dbReference type="EMBL" id="BARV01039871">
    <property type="protein sequence ID" value="GAI48656.1"/>
    <property type="molecule type" value="Genomic_DNA"/>
</dbReference>
<dbReference type="AlphaFoldDB" id="X1Q1M4"/>
<proteinExistence type="predicted"/>
<feature type="domain" description="Semialdehyde dehydrogenase dimerisation" evidence="1">
    <location>
        <begin position="1"/>
        <end position="160"/>
    </location>
</feature>
<feature type="non-terminal residue" evidence="2">
    <location>
        <position position="1"/>
    </location>
</feature>
<evidence type="ECO:0000313" key="2">
    <source>
        <dbReference type="EMBL" id="GAI48656.1"/>
    </source>
</evidence>
<comment type="caution">
    <text evidence="2">The sequence shown here is derived from an EMBL/GenBank/DDBJ whole genome shotgun (WGS) entry which is preliminary data.</text>
</comment>
<dbReference type="PANTHER" id="PTHR46278">
    <property type="entry name" value="DEHYDROGENASE, PUTATIVE-RELATED"/>
    <property type="match status" value="1"/>
</dbReference>
<organism evidence="2">
    <name type="scientific">marine sediment metagenome</name>
    <dbReference type="NCBI Taxonomy" id="412755"/>
    <lineage>
        <taxon>unclassified sequences</taxon>
        <taxon>metagenomes</taxon>
        <taxon>ecological metagenomes</taxon>
    </lineage>
</organism>
<dbReference type="PANTHER" id="PTHR46278:SF2">
    <property type="entry name" value="ASPARTATE-SEMIALDEHYDE DEHYDROGENASE"/>
    <property type="match status" value="1"/>
</dbReference>
<dbReference type="InterPro" id="IPR012280">
    <property type="entry name" value="Semialdhyde_DH_dimer_dom"/>
</dbReference>